<accession>A0ABR1UJB2</accession>
<proteinExistence type="predicted"/>
<dbReference type="Proteomes" id="UP001480595">
    <property type="component" value="Unassembled WGS sequence"/>
</dbReference>
<dbReference type="PANTHER" id="PTHR33112">
    <property type="entry name" value="DOMAIN PROTEIN, PUTATIVE-RELATED"/>
    <property type="match status" value="1"/>
</dbReference>
<name>A0ABR1UJB2_9PEZI</name>
<dbReference type="GeneID" id="92093928"/>
<feature type="domain" description="Heterokaryon incompatibility" evidence="1">
    <location>
        <begin position="4"/>
        <end position="123"/>
    </location>
</feature>
<protein>
    <submittedName>
        <fullName evidence="2">HET-domain-containing protein</fullName>
    </submittedName>
</protein>
<evidence type="ECO:0000313" key="3">
    <source>
        <dbReference type="Proteomes" id="UP001480595"/>
    </source>
</evidence>
<dbReference type="PANTHER" id="PTHR33112:SF12">
    <property type="entry name" value="HETEROKARYON INCOMPATIBILITY DOMAIN-CONTAINING PROTEIN"/>
    <property type="match status" value="1"/>
</dbReference>
<keyword evidence="3" id="KW-1185">Reference proteome</keyword>
<evidence type="ECO:0000313" key="2">
    <source>
        <dbReference type="EMBL" id="KAK8059008.1"/>
    </source>
</evidence>
<dbReference type="Pfam" id="PF06985">
    <property type="entry name" value="HET"/>
    <property type="match status" value="1"/>
</dbReference>
<evidence type="ECO:0000259" key="1">
    <source>
        <dbReference type="Pfam" id="PF06985"/>
    </source>
</evidence>
<comment type="caution">
    <text evidence="2">The sequence shown here is derived from an EMBL/GenBank/DDBJ whole genome shotgun (WGS) entry which is preliminary data.</text>
</comment>
<dbReference type="RefSeq" id="XP_066714454.1">
    <property type="nucleotide sequence ID" value="XM_066860865.1"/>
</dbReference>
<reference evidence="2 3" key="1">
    <citation type="submission" date="2023-01" db="EMBL/GenBank/DDBJ databases">
        <title>Analysis of 21 Apiospora genomes using comparative genomics revels a genus with tremendous synthesis potential of carbohydrate active enzymes and secondary metabolites.</title>
        <authorList>
            <person name="Sorensen T."/>
        </authorList>
    </citation>
    <scope>NUCLEOTIDE SEQUENCE [LARGE SCALE GENOMIC DNA]</scope>
    <source>
        <strain evidence="2 3">CBS 135458</strain>
    </source>
</reference>
<sequence>MSLPSRVPGIIEEVMMVCKKLSISYLWVDLLCMHQANPDKKATEIKSMGYIYHLSHITVVAGSACSNGAHLAPASSFAQDKQQSDSKQRIETIGDRQYITSLPSITHQILCSAWPDRGWTYQEGQMARRIAFWGDFDISFLCGSGHWRESTHSGDFGHDVKFPGVDLRSKGRYVLSSYTWLRQTKWPFEDYESIVQAYSQRTLSFESDRLEAISGCLTILSHSQGVHFLKGLPTVDFHYALLRTLGEYDHRREGFPSWSWAGWFALNQSHYVYPYEELSGSLNVTHDGTYSSQNPETKIIELDGLLVGSGVGLAHKKNRYMQKLARLSVYEASGDLAIESEVVSFFVRIKADSSPPNYDLASKNGWGVVPCDFDSTEGQYPADWEIDKEYRTPRARFCLRNVSGDVYPIHLPPLKQRQTFVLGLPNTLRGSTLTWLLTRGIELVKVVEIELLEGADDLKLLHHVLCLGIDRNDGHPDHARRMGMFCLPKEVWEKAGPEKMSVKFR</sequence>
<dbReference type="EMBL" id="JAQQWL010000009">
    <property type="protein sequence ID" value="KAK8059008.1"/>
    <property type="molecule type" value="Genomic_DNA"/>
</dbReference>
<gene>
    <name evidence="2" type="ORF">PG994_009456</name>
</gene>
<dbReference type="InterPro" id="IPR010730">
    <property type="entry name" value="HET"/>
</dbReference>
<organism evidence="2 3">
    <name type="scientific">Apiospora phragmitis</name>
    <dbReference type="NCBI Taxonomy" id="2905665"/>
    <lineage>
        <taxon>Eukaryota</taxon>
        <taxon>Fungi</taxon>
        <taxon>Dikarya</taxon>
        <taxon>Ascomycota</taxon>
        <taxon>Pezizomycotina</taxon>
        <taxon>Sordariomycetes</taxon>
        <taxon>Xylariomycetidae</taxon>
        <taxon>Amphisphaeriales</taxon>
        <taxon>Apiosporaceae</taxon>
        <taxon>Apiospora</taxon>
    </lineage>
</organism>